<evidence type="ECO:0000313" key="3">
    <source>
        <dbReference type="Proteomes" id="UP000036873"/>
    </source>
</evidence>
<dbReference type="InterPro" id="IPR048667">
    <property type="entry name" value="Imm5-like"/>
</dbReference>
<protein>
    <recommendedName>
        <fullName evidence="1">Imm-5-like domain-containing protein</fullName>
    </recommendedName>
</protein>
<organism evidence="2 3">
    <name type="scientific">Acetobacterium bakii</name>
    <dbReference type="NCBI Taxonomy" id="52689"/>
    <lineage>
        <taxon>Bacteria</taxon>
        <taxon>Bacillati</taxon>
        <taxon>Bacillota</taxon>
        <taxon>Clostridia</taxon>
        <taxon>Eubacteriales</taxon>
        <taxon>Eubacteriaceae</taxon>
        <taxon>Acetobacterium</taxon>
    </lineage>
</organism>
<reference evidence="3" key="1">
    <citation type="submission" date="2015-07" db="EMBL/GenBank/DDBJ databases">
        <title>Draft genome sequence of Acetobacterium bakii DSM 8293, a potential psychrophilic chemical producer through syngas fermentation.</title>
        <authorList>
            <person name="Song Y."/>
            <person name="Hwang S."/>
            <person name="Cho B.-K."/>
        </authorList>
    </citation>
    <scope>NUCLEOTIDE SEQUENCE [LARGE SCALE GENOMIC DNA]</scope>
    <source>
        <strain evidence="3">DSM 8239</strain>
    </source>
</reference>
<dbReference type="OrthoDB" id="2222991at2"/>
<evidence type="ECO:0000259" key="1">
    <source>
        <dbReference type="Pfam" id="PF21805"/>
    </source>
</evidence>
<proteinExistence type="predicted"/>
<dbReference type="Proteomes" id="UP000036873">
    <property type="component" value="Unassembled WGS sequence"/>
</dbReference>
<sequence length="158" mass="18061">MATMVKIKIKDNVELREKLDRIYEDTSQLELAHWALNLTKHIFSLIDYDYESESIIVDGFTANEMWQQGKARMHDVRQAGFKVHQLAKASSDVIFQAALRVAGQAIGTGHMREHAMVASDYAIKVVNLKFPDNISAVKTEREWQIRTMLSADLRKAKI</sequence>
<gene>
    <name evidence="2" type="ORF">AKG39_15335</name>
</gene>
<dbReference type="RefSeq" id="WP_050741284.1">
    <property type="nucleotide sequence ID" value="NZ_RXYC01000001.1"/>
</dbReference>
<dbReference type="Pfam" id="PF21805">
    <property type="entry name" value="Imm5_like"/>
    <property type="match status" value="1"/>
</dbReference>
<accession>A0A0L6TX40</accession>
<dbReference type="AlphaFoldDB" id="A0A0L6TX40"/>
<comment type="caution">
    <text evidence="2">The sequence shown here is derived from an EMBL/GenBank/DDBJ whole genome shotgun (WGS) entry which is preliminary data.</text>
</comment>
<dbReference type="PATRIC" id="fig|52689.4.peg.2589"/>
<dbReference type="STRING" id="52689.AKG39_15335"/>
<keyword evidence="3" id="KW-1185">Reference proteome</keyword>
<evidence type="ECO:0000313" key="2">
    <source>
        <dbReference type="EMBL" id="KNZ40829.1"/>
    </source>
</evidence>
<feature type="domain" description="Imm-5-like" evidence="1">
    <location>
        <begin position="22"/>
        <end position="149"/>
    </location>
</feature>
<name>A0A0L6TX40_9FIRM</name>
<dbReference type="EMBL" id="LGYO01000042">
    <property type="protein sequence ID" value="KNZ40829.1"/>
    <property type="molecule type" value="Genomic_DNA"/>
</dbReference>